<dbReference type="STRING" id="258515.SAMN05192585_13232"/>
<accession>A0A1H0EAG2</accession>
<name>A0A1H0EAG2_9FIRM</name>
<protein>
    <submittedName>
        <fullName evidence="1">Uncharacterized protein</fullName>
    </submittedName>
</protein>
<dbReference type="InterPro" id="IPR015915">
    <property type="entry name" value="Kelch-typ_b-propeller"/>
</dbReference>
<dbReference type="Gene3D" id="2.120.10.80">
    <property type="entry name" value="Kelch-type beta propeller"/>
    <property type="match status" value="1"/>
</dbReference>
<evidence type="ECO:0000313" key="2">
    <source>
        <dbReference type="Proteomes" id="UP000199182"/>
    </source>
</evidence>
<organism evidence="1 2">
    <name type="scientific">Acetanaerobacterium elongatum</name>
    <dbReference type="NCBI Taxonomy" id="258515"/>
    <lineage>
        <taxon>Bacteria</taxon>
        <taxon>Bacillati</taxon>
        <taxon>Bacillota</taxon>
        <taxon>Clostridia</taxon>
        <taxon>Eubacteriales</taxon>
        <taxon>Oscillospiraceae</taxon>
        <taxon>Acetanaerobacterium</taxon>
    </lineage>
</organism>
<dbReference type="EMBL" id="FNID01000032">
    <property type="protein sequence ID" value="SDN79321.1"/>
    <property type="molecule type" value="Genomic_DNA"/>
</dbReference>
<reference evidence="1 2" key="1">
    <citation type="submission" date="2016-10" db="EMBL/GenBank/DDBJ databases">
        <authorList>
            <person name="de Groot N.N."/>
        </authorList>
    </citation>
    <scope>NUCLEOTIDE SEQUENCE [LARGE SCALE GENOMIC DNA]</scope>
    <source>
        <strain evidence="1 2">CGMCC 1.5012</strain>
    </source>
</reference>
<dbReference type="SUPFAM" id="SSF117281">
    <property type="entry name" value="Kelch motif"/>
    <property type="match status" value="1"/>
</dbReference>
<dbReference type="AlphaFoldDB" id="A0A1H0EAG2"/>
<dbReference type="Proteomes" id="UP000199182">
    <property type="component" value="Unassembled WGS sequence"/>
</dbReference>
<sequence>MAVLLKAGTDKTVNRVRYKNGAAGLAEVVRIYLKNGLGQLRELFRQLFVPGIDLVLDTRGDMHEILVCSNTYLFSYFNNYYASNPPICCFDANLTSIGGLSLNAASSPYFAAAASVGTYSLFAGGYVANSTAIVPTGAVYAFSDSLVRTNPTALSTARGAPAGAAVGNYALFAGGDSSTTGTMAASAVVNAYSASMVRSTPTALSVARIALGGISNGTYALFVGGSNSSGANVTTVEAYNASLTRTTLSSMTSNGSGNYMCANAAIADYFLIYNGNSGFEVYSKALVKQSFITVSPNYGISGCHTFDRSCAVFLGYDSYSSKKAIGFAYDNTLVRSSVLTPALPVVGCGAIGFKDHVVFAKGSYAVGNTFATIPHAQTLRYYK</sequence>
<dbReference type="RefSeq" id="WP_092642166.1">
    <property type="nucleotide sequence ID" value="NZ_FNID01000032.1"/>
</dbReference>
<evidence type="ECO:0000313" key="1">
    <source>
        <dbReference type="EMBL" id="SDN79321.1"/>
    </source>
</evidence>
<gene>
    <name evidence="1" type="ORF">SAMN05192585_13232</name>
</gene>
<keyword evidence="2" id="KW-1185">Reference proteome</keyword>
<proteinExistence type="predicted"/>